<evidence type="ECO:0000256" key="1">
    <source>
        <dbReference type="ARBA" id="ARBA00022574"/>
    </source>
</evidence>
<dbReference type="Proteomes" id="UP000310200">
    <property type="component" value="Unassembled WGS sequence"/>
</dbReference>
<dbReference type="AlphaFoldDB" id="A0A4S2JCY5"/>
<dbReference type="SMART" id="SM00320">
    <property type="entry name" value="WD40"/>
    <property type="match status" value="5"/>
</dbReference>
<dbReference type="InterPro" id="IPR051350">
    <property type="entry name" value="WD_repeat-ST_regulator"/>
</dbReference>
<dbReference type="STRING" id="300112.A0A4S2JCY5"/>
<dbReference type="Gene3D" id="2.130.10.10">
    <property type="entry name" value="YVTN repeat-like/Quinoprotein amine dehydrogenase"/>
    <property type="match status" value="2"/>
</dbReference>
<dbReference type="InterPro" id="IPR015943">
    <property type="entry name" value="WD40/YVTN_repeat-like_dom_sf"/>
</dbReference>
<evidence type="ECO:0000256" key="4">
    <source>
        <dbReference type="SAM" id="MobiDB-lite"/>
    </source>
</evidence>
<feature type="repeat" description="WD" evidence="3">
    <location>
        <begin position="173"/>
        <end position="206"/>
    </location>
</feature>
<dbReference type="SUPFAM" id="SSF50978">
    <property type="entry name" value="WD40 repeat-like"/>
    <property type="match status" value="1"/>
</dbReference>
<keyword evidence="6" id="KW-1185">Reference proteome</keyword>
<dbReference type="PANTHER" id="PTHR22838:SF4">
    <property type="entry name" value="WD REPEAT-CONTAINING PROTEIN 13"/>
    <property type="match status" value="1"/>
</dbReference>
<dbReference type="EMBL" id="QBLH01003812">
    <property type="protein sequence ID" value="TGZ32816.1"/>
    <property type="molecule type" value="Genomic_DNA"/>
</dbReference>
<evidence type="ECO:0000256" key="2">
    <source>
        <dbReference type="ARBA" id="ARBA00022737"/>
    </source>
</evidence>
<feature type="region of interest" description="Disordered" evidence="4">
    <location>
        <begin position="89"/>
        <end position="109"/>
    </location>
</feature>
<dbReference type="Pfam" id="PF00400">
    <property type="entry name" value="WD40"/>
    <property type="match status" value="2"/>
</dbReference>
<dbReference type="GO" id="GO:0005634">
    <property type="term" value="C:nucleus"/>
    <property type="evidence" value="ECO:0007669"/>
    <property type="project" value="TreeGrafter"/>
</dbReference>
<gene>
    <name evidence="5" type="ORF">DBV15_01003</name>
</gene>
<dbReference type="PROSITE" id="PS50294">
    <property type="entry name" value="WD_REPEATS_REGION"/>
    <property type="match status" value="2"/>
</dbReference>
<organism evidence="5 6">
    <name type="scientific">Temnothorax longispinosus</name>
    <dbReference type="NCBI Taxonomy" id="300112"/>
    <lineage>
        <taxon>Eukaryota</taxon>
        <taxon>Metazoa</taxon>
        <taxon>Ecdysozoa</taxon>
        <taxon>Arthropoda</taxon>
        <taxon>Hexapoda</taxon>
        <taxon>Insecta</taxon>
        <taxon>Pterygota</taxon>
        <taxon>Neoptera</taxon>
        <taxon>Endopterygota</taxon>
        <taxon>Hymenoptera</taxon>
        <taxon>Apocrita</taxon>
        <taxon>Aculeata</taxon>
        <taxon>Formicoidea</taxon>
        <taxon>Formicidae</taxon>
        <taxon>Myrmicinae</taxon>
        <taxon>Temnothorax</taxon>
    </lineage>
</organism>
<dbReference type="PROSITE" id="PS50082">
    <property type="entry name" value="WD_REPEATS_2"/>
    <property type="match status" value="2"/>
</dbReference>
<evidence type="ECO:0000313" key="6">
    <source>
        <dbReference type="Proteomes" id="UP000310200"/>
    </source>
</evidence>
<dbReference type="InterPro" id="IPR001680">
    <property type="entry name" value="WD40_rpt"/>
</dbReference>
<evidence type="ECO:0000313" key="5">
    <source>
        <dbReference type="EMBL" id="TGZ32816.1"/>
    </source>
</evidence>
<comment type="caution">
    <text evidence="5">The sequence shown here is derived from an EMBL/GenBank/DDBJ whole genome shotgun (WGS) entry which is preliminary data.</text>
</comment>
<sequence>MTEVLQIGNVEAGGSQKMATTWHQQVFALDAKYNTLRANKLSSLGMLYIRRRNQLLREKFSTDPEIGARYLKLRSELLRQRYGERLEQNSVGSHTISEESLENRARHQRVQRRSTAENFAFAGVHHVFDQHKAAVTMLKFANNDRSKLCCASLDGTLSICEVVSTPPKVIVLLEGHRNGVTAFDWSISNDLIVSSSLDATIRLWRVCADAELACLRVVDDQQRAEVLCCNFIPANNNLIVAGNSQGLIQILNVSTGIYMRGGSCKIGGKILSLACEGSGGSIIWAGNDRGVIVAFRLEPGIGRLTKLQRVQETGGMITSLSWRSWLSKDSPWAALLVSSACNAVLLYRVADNHGSLYFWRKYPVKHRLYPLKSTFCPQMGACLIATGSEDGAVHLLDSAREGKAARINRLHGHATPALALSFNYDESLLASADHDGLIILWRNHQPYVIVSTKQYQ</sequence>
<evidence type="ECO:0000256" key="3">
    <source>
        <dbReference type="PROSITE-ProRule" id="PRU00221"/>
    </source>
</evidence>
<reference evidence="5 6" key="1">
    <citation type="journal article" date="2019" name="Philos. Trans. R. Soc. Lond., B, Biol. Sci.">
        <title>Ant behaviour and brain gene expression of defending hosts depend on the ecological success of the intruding social parasite.</title>
        <authorList>
            <person name="Kaur R."/>
            <person name="Stoldt M."/>
            <person name="Jongepier E."/>
            <person name="Feldmeyer B."/>
            <person name="Menzel F."/>
            <person name="Bornberg-Bauer E."/>
            <person name="Foitzik S."/>
        </authorList>
    </citation>
    <scope>NUCLEOTIDE SEQUENCE [LARGE SCALE GENOMIC DNA]</scope>
    <source>
        <tissue evidence="5">Whole body</tissue>
    </source>
</reference>
<accession>A0A4S2JCY5</accession>
<proteinExistence type="predicted"/>
<feature type="repeat" description="WD" evidence="3">
    <location>
        <begin position="410"/>
        <end position="441"/>
    </location>
</feature>
<dbReference type="InterPro" id="IPR036322">
    <property type="entry name" value="WD40_repeat_dom_sf"/>
</dbReference>
<keyword evidence="2" id="KW-0677">Repeat</keyword>
<keyword evidence="1 3" id="KW-0853">WD repeat</keyword>
<protein>
    <submittedName>
        <fullName evidence="5">WD repeat-containing protein 13</fullName>
    </submittedName>
</protein>
<dbReference type="PANTHER" id="PTHR22838">
    <property type="entry name" value="WD REPEAT PROTEIN 26-RELATED"/>
    <property type="match status" value="1"/>
</dbReference>
<name>A0A4S2JCY5_9HYME</name>
<dbReference type="GO" id="GO:1990841">
    <property type="term" value="F:promoter-specific chromatin binding"/>
    <property type="evidence" value="ECO:0007669"/>
    <property type="project" value="TreeGrafter"/>
</dbReference>